<dbReference type="PANTHER" id="PTHR11487">
    <property type="entry name" value="THIOESTERASE"/>
    <property type="match status" value="1"/>
</dbReference>
<evidence type="ECO:0000313" key="4">
    <source>
        <dbReference type="Proteomes" id="UP001631957"/>
    </source>
</evidence>
<dbReference type="Proteomes" id="UP001631957">
    <property type="component" value="Unassembled WGS sequence"/>
</dbReference>
<comment type="caution">
    <text evidence="3">The sequence shown here is derived from an EMBL/GenBank/DDBJ whole genome shotgun (WGS) entry which is preliminary data.</text>
</comment>
<dbReference type="Gene3D" id="3.40.50.1820">
    <property type="entry name" value="alpha/beta hydrolase"/>
    <property type="match status" value="1"/>
</dbReference>
<reference evidence="3 4" key="1">
    <citation type="submission" date="2024-12" db="EMBL/GenBank/DDBJ databases">
        <title>Forecasting of Potato common scab and diversities of Pathogenic streptomyces spp. in china.</title>
        <authorList>
            <person name="Handique U."/>
            <person name="Wu J."/>
        </authorList>
    </citation>
    <scope>NUCLEOTIDE SEQUENCE [LARGE SCALE GENOMIC DNA]</scope>
    <source>
        <strain evidence="3 4">ZRIMU1530</strain>
    </source>
</reference>
<evidence type="ECO:0000313" key="3">
    <source>
        <dbReference type="EMBL" id="MFM9608678.1"/>
    </source>
</evidence>
<dbReference type="SUPFAM" id="SSF53474">
    <property type="entry name" value="alpha/beta-Hydrolases"/>
    <property type="match status" value="1"/>
</dbReference>
<dbReference type="PANTHER" id="PTHR11487:SF0">
    <property type="entry name" value="S-ACYL FATTY ACID SYNTHASE THIOESTERASE, MEDIUM CHAIN"/>
    <property type="match status" value="1"/>
</dbReference>
<dbReference type="Pfam" id="PF00975">
    <property type="entry name" value="Thioesterase"/>
    <property type="match status" value="1"/>
</dbReference>
<evidence type="ECO:0000259" key="2">
    <source>
        <dbReference type="Pfam" id="PF00975"/>
    </source>
</evidence>
<proteinExistence type="inferred from homology"/>
<keyword evidence="4" id="KW-1185">Reference proteome</keyword>
<evidence type="ECO:0000256" key="1">
    <source>
        <dbReference type="ARBA" id="ARBA00007169"/>
    </source>
</evidence>
<dbReference type="InterPro" id="IPR029058">
    <property type="entry name" value="AB_hydrolase_fold"/>
</dbReference>
<comment type="similarity">
    <text evidence="1">Belongs to the thioesterase family.</text>
</comment>
<accession>A0ABW9HP95</accession>
<dbReference type="RefSeq" id="WP_240656385.1">
    <property type="nucleotide sequence ID" value="NZ_JBJVNI010000004.1"/>
</dbReference>
<dbReference type="InterPro" id="IPR012223">
    <property type="entry name" value="TEII"/>
</dbReference>
<dbReference type="InterPro" id="IPR001031">
    <property type="entry name" value="Thioesterase"/>
</dbReference>
<gene>
    <name evidence="3" type="ORF">ACKI18_08145</name>
</gene>
<organism evidence="3 4">
    <name type="scientific">Streptomyces niveiscabiei</name>
    <dbReference type="NCBI Taxonomy" id="164115"/>
    <lineage>
        <taxon>Bacteria</taxon>
        <taxon>Bacillati</taxon>
        <taxon>Actinomycetota</taxon>
        <taxon>Actinomycetes</taxon>
        <taxon>Kitasatosporales</taxon>
        <taxon>Streptomycetaceae</taxon>
        <taxon>Streptomyces</taxon>
    </lineage>
</organism>
<name>A0ABW9HP95_9ACTN</name>
<sequence>MLRYLATRPKAGEGGDGPARRLLCFHHAGAGAMTFAGWRQRIGSGVTVLPVRLPGRESLLREPPFTDADRLIEELTKDLGPLLDVPYAFYGHSLGALVAHRLALHLVAEGRRPPEVVLVGACPAPHLPSRLLDAAARPGVTDEQLVGLLADEDSVPELLLGRPEWLRATLPTLRADLRLARGLRSVRTEPLPCPLWAFAGRDDRMVGIPEVRAWERCTTSRFRFRTMPGAHFFVRGRELPLAVGAALHAEMPLPHVG</sequence>
<dbReference type="EMBL" id="JBJVNI010000004">
    <property type="protein sequence ID" value="MFM9608678.1"/>
    <property type="molecule type" value="Genomic_DNA"/>
</dbReference>
<feature type="domain" description="Thioesterase" evidence="2">
    <location>
        <begin position="21"/>
        <end position="236"/>
    </location>
</feature>
<protein>
    <submittedName>
        <fullName evidence="3">Thioesterase II family protein</fullName>
    </submittedName>
</protein>